<dbReference type="GO" id="GO:0042910">
    <property type="term" value="F:xenobiotic transmembrane transporter activity"/>
    <property type="evidence" value="ECO:0007669"/>
    <property type="project" value="TreeGrafter"/>
</dbReference>
<sequence>MTGFSISAIAIRRHIGTLAITLAVLVVGGLFLLQIPVDLLPSITYPRIGVRISTPGVSPQVAVEEVAKPVEEALRATEGVTQIYSQTREGRVRLDLYFEPGEDVDQALNETTAAFNRSQGQLPDVVEDPRIFKYDPSQLPVYEFALQSDSLQDVDLRVFAEEELARELNVVSGVASVDVSGGVQQEVRVELDPIRLQGFGLGLNEVLNELRDRNVDVSGGRLSGGSDESLTRTIGQFSNTDEIRNLSFTVGENEIPLREFAEVIDGTEEQRVFVTLNQSPAIKLSVQKQPTANTLNVIDEVKQRIEQMREAGSIPDDMMLVTTLDESVFIRNAVNNVATAGITGAVLASVAVLLFLGSLRQTLIIIIGIPLATFTAIVLMRLFGLSLNVFSLGGLALGVGIVVDNAIVMLETIAEGVGMTPGYPAAEEKASPSYIIQQAETSSRTIESALLASTSTNLVAVVPFLLIGGFFSLLFNELILTISFAVASSMLIALTVVPMLASRLLAIPRSSGVANFWFLRRFNEQFQSATRLYQGGLKQVLRFRVLVIAMAFFILGGGSFWLAGDLDQEIVPRINTGQAQLNVQFPDGTTLAQNRRVMELVDETLLAQPETKSVFTTAGGGLFGSNVSENVLRGSSTIELPSGTGVDSYISRTEESLEALNLVDTRVRMRPGSVRGINFGNSPTRGDLDVIVQGSDRATLQEAGEDILEALEDNVENVRFQPDADPPQSEIQIRPNWERAREFGLTVNDIGEALQTTIDGAVPTELQRSDRLVDIRVQLPETTVNSISRLENVPLLVGDNRSLQLSDIATVSRGEAPGEIQRINQREVYLIEGNLEEGATLGSAIAQINSVLSELDLPDGVSIAPSSAEDTNEELQNSLQLLGGLAAFLVFVVMAVQYNSFIDPLVIMLTVPLALAGGIIGLYLTETPVGATVLVGAILLVGIVVNNAIVMVEFANQIYNQQWVTRRQAILQAAPQRLRPILMTTITTVLGMFPLALGLGEGSEFLQPLGIVVFSGLSLATFLTLFIIPCFYTLLHDLFSAKRSESEELKPALPEEAPQPKQYSN</sequence>
<dbReference type="SUPFAM" id="SSF82714">
    <property type="entry name" value="Multidrug efflux transporter AcrB TolC docking domain, DN and DC subdomains"/>
    <property type="match status" value="2"/>
</dbReference>
<keyword evidence="3" id="KW-1185">Reference proteome</keyword>
<dbReference type="AlphaFoldDB" id="A0A5B8NMH7"/>
<feature type="transmembrane region" description="Helical" evidence="1">
    <location>
        <begin position="337"/>
        <end position="356"/>
    </location>
</feature>
<dbReference type="Gene3D" id="3.30.70.1430">
    <property type="entry name" value="Multidrug efflux transporter AcrB pore domain"/>
    <property type="match status" value="2"/>
</dbReference>
<dbReference type="Gene3D" id="3.30.70.1320">
    <property type="entry name" value="Multidrug efflux transporter AcrB pore domain like"/>
    <property type="match status" value="1"/>
</dbReference>
<reference evidence="2" key="1">
    <citation type="submission" date="2019-08" db="EMBL/GenBank/DDBJ databases">
        <title>Carotenoids and Carotenoid Binding Proteins in the Halophilic Cyanobacterium Euhalothece sp. ZM00.</title>
        <authorList>
            <person name="Cho S.M."/>
            <person name="Song J.Y."/>
            <person name="Park Y.-I."/>
        </authorList>
    </citation>
    <scope>NUCLEOTIDE SEQUENCE [LARGE SCALE GENOMIC DNA]</scope>
    <source>
        <strain evidence="2">Z-M001</strain>
    </source>
</reference>
<dbReference type="SUPFAM" id="SSF82866">
    <property type="entry name" value="Multidrug efflux transporter AcrB transmembrane domain"/>
    <property type="match status" value="2"/>
</dbReference>
<feature type="transmembrane region" description="Helical" evidence="1">
    <location>
        <begin position="478"/>
        <end position="501"/>
    </location>
</feature>
<evidence type="ECO:0000313" key="3">
    <source>
        <dbReference type="Proteomes" id="UP000318453"/>
    </source>
</evidence>
<feature type="transmembrane region" description="Helical" evidence="1">
    <location>
        <begin position="905"/>
        <end position="925"/>
    </location>
</feature>
<dbReference type="PRINTS" id="PR00702">
    <property type="entry name" value="ACRIFLAVINRP"/>
</dbReference>
<dbReference type="Gene3D" id="3.30.70.1440">
    <property type="entry name" value="Multidrug efflux transporter AcrB pore domain"/>
    <property type="match status" value="1"/>
</dbReference>
<keyword evidence="1" id="KW-0472">Membrane</keyword>
<name>A0A5B8NMH7_9CHRO</name>
<dbReference type="SUPFAM" id="SSF82693">
    <property type="entry name" value="Multidrug efflux transporter AcrB pore domain, PN1, PN2, PC1 and PC2 subdomains"/>
    <property type="match status" value="3"/>
</dbReference>
<dbReference type="Pfam" id="PF00873">
    <property type="entry name" value="ACR_tran"/>
    <property type="match status" value="1"/>
</dbReference>
<feature type="transmembrane region" description="Helical" evidence="1">
    <location>
        <begin position="980"/>
        <end position="999"/>
    </location>
</feature>
<dbReference type="KEGG" id="enn:FRE64_11330"/>
<dbReference type="EMBL" id="CP042326">
    <property type="protein sequence ID" value="QDZ40492.1"/>
    <property type="molecule type" value="Genomic_DNA"/>
</dbReference>
<keyword evidence="1" id="KW-1133">Transmembrane helix</keyword>
<dbReference type="GO" id="GO:0005886">
    <property type="term" value="C:plasma membrane"/>
    <property type="evidence" value="ECO:0007669"/>
    <property type="project" value="TreeGrafter"/>
</dbReference>
<gene>
    <name evidence="2" type="ORF">FRE64_11330</name>
</gene>
<feature type="transmembrane region" description="Helical" evidence="1">
    <location>
        <begin position="363"/>
        <end position="383"/>
    </location>
</feature>
<accession>A0A5B8NMH7</accession>
<feature type="transmembrane region" description="Helical" evidence="1">
    <location>
        <begin position="1011"/>
        <end position="1035"/>
    </location>
</feature>
<evidence type="ECO:0000256" key="1">
    <source>
        <dbReference type="SAM" id="Phobius"/>
    </source>
</evidence>
<dbReference type="InterPro" id="IPR001036">
    <property type="entry name" value="Acrflvin-R"/>
</dbReference>
<feature type="transmembrane region" description="Helical" evidence="1">
    <location>
        <begin position="449"/>
        <end position="472"/>
    </location>
</feature>
<protein>
    <submittedName>
        <fullName evidence="2">Efflux RND transporter permease subunit</fullName>
    </submittedName>
</protein>
<keyword evidence="1" id="KW-0812">Transmembrane</keyword>
<dbReference type="InterPro" id="IPR027463">
    <property type="entry name" value="AcrB_DN_DC_subdom"/>
</dbReference>
<evidence type="ECO:0000313" key="2">
    <source>
        <dbReference type="EMBL" id="QDZ40492.1"/>
    </source>
</evidence>
<dbReference type="PANTHER" id="PTHR32063:SF0">
    <property type="entry name" value="SWARMING MOTILITY PROTEIN SWRC"/>
    <property type="match status" value="1"/>
</dbReference>
<feature type="transmembrane region" description="Helical" evidence="1">
    <location>
        <begin position="389"/>
        <end position="410"/>
    </location>
</feature>
<dbReference type="Proteomes" id="UP000318453">
    <property type="component" value="Chromosome"/>
</dbReference>
<dbReference type="Gene3D" id="1.20.1640.10">
    <property type="entry name" value="Multidrug efflux transporter AcrB transmembrane domain"/>
    <property type="match status" value="2"/>
</dbReference>
<proteinExistence type="predicted"/>
<dbReference type="PANTHER" id="PTHR32063">
    <property type="match status" value="1"/>
</dbReference>
<feature type="transmembrane region" description="Helical" evidence="1">
    <location>
        <begin position="15"/>
        <end position="37"/>
    </location>
</feature>
<feature type="transmembrane region" description="Helical" evidence="1">
    <location>
        <begin position="541"/>
        <end position="563"/>
    </location>
</feature>
<organism evidence="2 3">
    <name type="scientific">Euhalothece natronophila Z-M001</name>
    <dbReference type="NCBI Taxonomy" id="522448"/>
    <lineage>
        <taxon>Bacteria</taxon>
        <taxon>Bacillati</taxon>
        <taxon>Cyanobacteriota</taxon>
        <taxon>Cyanophyceae</taxon>
        <taxon>Oscillatoriophycideae</taxon>
        <taxon>Chroococcales</taxon>
        <taxon>Halothecacae</taxon>
        <taxon>Halothece cluster</taxon>
        <taxon>Euhalothece</taxon>
    </lineage>
</organism>
<dbReference type="RefSeq" id="WP_146296282.1">
    <property type="nucleotide sequence ID" value="NZ_CP042326.1"/>
</dbReference>
<dbReference type="OrthoDB" id="9791035at2"/>
<feature type="transmembrane region" description="Helical" evidence="1">
    <location>
        <begin position="879"/>
        <end position="898"/>
    </location>
</feature>
<dbReference type="Gene3D" id="3.30.2090.10">
    <property type="entry name" value="Multidrug efflux transporter AcrB TolC docking domain, DN and DC subdomains"/>
    <property type="match status" value="2"/>
</dbReference>
<feature type="transmembrane region" description="Helical" evidence="1">
    <location>
        <begin position="931"/>
        <end position="959"/>
    </location>
</feature>